<feature type="compositionally biased region" description="Basic residues" evidence="1">
    <location>
        <begin position="116"/>
        <end position="129"/>
    </location>
</feature>
<dbReference type="Proteomes" id="UP000299102">
    <property type="component" value="Unassembled WGS sequence"/>
</dbReference>
<evidence type="ECO:0000313" key="3">
    <source>
        <dbReference type="Proteomes" id="UP000299102"/>
    </source>
</evidence>
<protein>
    <submittedName>
        <fullName evidence="2">Uncharacterized protein</fullName>
    </submittedName>
</protein>
<name>A0A4C1ULP1_EUMVA</name>
<keyword evidence="3" id="KW-1185">Reference proteome</keyword>
<organism evidence="2 3">
    <name type="scientific">Eumeta variegata</name>
    <name type="common">Bagworm moth</name>
    <name type="synonym">Eumeta japonica</name>
    <dbReference type="NCBI Taxonomy" id="151549"/>
    <lineage>
        <taxon>Eukaryota</taxon>
        <taxon>Metazoa</taxon>
        <taxon>Ecdysozoa</taxon>
        <taxon>Arthropoda</taxon>
        <taxon>Hexapoda</taxon>
        <taxon>Insecta</taxon>
        <taxon>Pterygota</taxon>
        <taxon>Neoptera</taxon>
        <taxon>Endopterygota</taxon>
        <taxon>Lepidoptera</taxon>
        <taxon>Glossata</taxon>
        <taxon>Ditrysia</taxon>
        <taxon>Tineoidea</taxon>
        <taxon>Psychidae</taxon>
        <taxon>Oiketicinae</taxon>
        <taxon>Eumeta</taxon>
    </lineage>
</organism>
<comment type="caution">
    <text evidence="2">The sequence shown here is derived from an EMBL/GenBank/DDBJ whole genome shotgun (WGS) entry which is preliminary data.</text>
</comment>
<reference evidence="2 3" key="1">
    <citation type="journal article" date="2019" name="Commun. Biol.">
        <title>The bagworm genome reveals a unique fibroin gene that provides high tensile strength.</title>
        <authorList>
            <person name="Kono N."/>
            <person name="Nakamura H."/>
            <person name="Ohtoshi R."/>
            <person name="Tomita M."/>
            <person name="Numata K."/>
            <person name="Arakawa K."/>
        </authorList>
    </citation>
    <scope>NUCLEOTIDE SEQUENCE [LARGE SCALE GENOMIC DNA]</scope>
</reference>
<evidence type="ECO:0000256" key="1">
    <source>
        <dbReference type="SAM" id="MobiDB-lite"/>
    </source>
</evidence>
<evidence type="ECO:0000313" key="2">
    <source>
        <dbReference type="EMBL" id="GBP26892.1"/>
    </source>
</evidence>
<gene>
    <name evidence="2" type="ORF">EVAR_16474_1</name>
</gene>
<dbReference type="EMBL" id="BGZK01000186">
    <property type="protein sequence ID" value="GBP26892.1"/>
    <property type="molecule type" value="Genomic_DNA"/>
</dbReference>
<dbReference type="AlphaFoldDB" id="A0A4C1ULP1"/>
<sequence length="159" mass="17135">MQLNCNANKSDATKAITAEEDGADAVSSAYGAAPRQRALARGKGKCVSYKTLRLEACKSAKTAFTSVSSRYPTRSKLLVTRGSLKREDLNGRLHGHIKTSQPSSVAGGGATGPPARVHRRRPCSRRRQPAVKARDEHRPAPPCRSTRLPVSGLRCTIPF</sequence>
<accession>A0A4C1ULP1</accession>
<feature type="region of interest" description="Disordered" evidence="1">
    <location>
        <begin position="89"/>
        <end position="147"/>
    </location>
</feature>
<proteinExistence type="predicted"/>